<dbReference type="RefSeq" id="WP_113805253.1">
    <property type="nucleotide sequence ID" value="NZ_QOCW01000005.1"/>
</dbReference>
<dbReference type="InterPro" id="IPR025013">
    <property type="entry name" value="DUF3907"/>
</dbReference>
<evidence type="ECO:0000313" key="1">
    <source>
        <dbReference type="EMBL" id="RBW70346.1"/>
    </source>
</evidence>
<dbReference type="OrthoDB" id="2691359at2"/>
<dbReference type="Proteomes" id="UP000253314">
    <property type="component" value="Unassembled WGS sequence"/>
</dbReference>
<gene>
    <name evidence="1" type="ORF">DS031_07205</name>
</gene>
<comment type="caution">
    <text evidence="1">The sequence shown here is derived from an EMBL/GenBank/DDBJ whole genome shotgun (WGS) entry which is preliminary data.</text>
</comment>
<reference evidence="1 2" key="1">
    <citation type="submission" date="2018-07" db="EMBL/GenBank/DDBJ databases">
        <title>Lottiidibacillus patelloidae gen. nov., sp. nov., isolated from the intestinal tract of a marine limpet and the reclassification of B. taeanensis BH030017T, B. algicola KMM 3737T and B. hwajinpoensis SW-72T as genus Lottiidibacillus.</title>
        <authorList>
            <person name="Liu R."/>
            <person name="Huang Z."/>
        </authorList>
    </citation>
    <scope>NUCLEOTIDE SEQUENCE [LARGE SCALE GENOMIC DNA]</scope>
    <source>
        <strain evidence="1 2">BH030017</strain>
    </source>
</reference>
<keyword evidence="2" id="KW-1185">Reference proteome</keyword>
<evidence type="ECO:0000313" key="2">
    <source>
        <dbReference type="Proteomes" id="UP000253314"/>
    </source>
</evidence>
<sequence length="159" mass="18694">MGDDLVKTHMNQAEKTLAFVSKSINDYLNEMTVSQMVSDCGDYQEYYEEVLFSLRRISVFCDEGHGHCTAILGRAVFQEEVAERALNWIYNRCIEEFYHPRNDYWHEDSRALYRGKSAIQFNEYVPASLKELMVSLEKSFQEIREELEYYGNQLQAKMG</sequence>
<dbReference type="Pfam" id="PF13047">
    <property type="entry name" value="DUF3907"/>
    <property type="match status" value="1"/>
</dbReference>
<protein>
    <submittedName>
        <fullName evidence="1">DUF3907 domain-containing protein</fullName>
    </submittedName>
</protein>
<proteinExistence type="predicted"/>
<name>A0A366XXH5_9BACI</name>
<organism evidence="1 2">
    <name type="scientific">Bacillus taeanensis</name>
    <dbReference type="NCBI Taxonomy" id="273032"/>
    <lineage>
        <taxon>Bacteria</taxon>
        <taxon>Bacillati</taxon>
        <taxon>Bacillota</taxon>
        <taxon>Bacilli</taxon>
        <taxon>Bacillales</taxon>
        <taxon>Bacillaceae</taxon>
        <taxon>Bacillus</taxon>
    </lineage>
</organism>
<dbReference type="EMBL" id="QOCW01000005">
    <property type="protein sequence ID" value="RBW70346.1"/>
    <property type="molecule type" value="Genomic_DNA"/>
</dbReference>
<dbReference type="AlphaFoldDB" id="A0A366XXH5"/>
<accession>A0A366XXH5</accession>